<keyword evidence="3" id="KW-1185">Reference proteome</keyword>
<evidence type="ECO:0000256" key="1">
    <source>
        <dbReference type="SAM" id="SignalP"/>
    </source>
</evidence>
<proteinExistence type="predicted"/>
<evidence type="ECO:0008006" key="4">
    <source>
        <dbReference type="Google" id="ProtNLM"/>
    </source>
</evidence>
<dbReference type="PATRIC" id="fig|187330.3.peg.3518"/>
<dbReference type="EMBL" id="LHPH01000007">
    <property type="protein sequence ID" value="KPH63745.1"/>
    <property type="molecule type" value="Genomic_DNA"/>
</dbReference>
<dbReference type="OrthoDB" id="21915at2"/>
<evidence type="ECO:0000313" key="2">
    <source>
        <dbReference type="EMBL" id="KPH63745.1"/>
    </source>
</evidence>
<reference evidence="2 3" key="1">
    <citation type="submission" date="2015-08" db="EMBL/GenBank/DDBJ databases">
        <title>Draft Genome Sequence of Pseudoalteromonas porphyrae UCD-SED14.</title>
        <authorList>
            <person name="Coil D.A."/>
            <person name="Jospin G."/>
            <person name="Lee R.D."/>
            <person name="Eisen J.A."/>
        </authorList>
    </citation>
    <scope>NUCLEOTIDE SEQUENCE [LARGE SCALE GENOMIC DNA]</scope>
    <source>
        <strain evidence="2 3">UCD-SED14</strain>
    </source>
</reference>
<sequence length="137" mass="15462">MRNLIAILCLITATLSWAQAPKVIDVSKEIEPTTSWLEEVDSGKYAASWQQAGAFFQENVPQTLWVSKLEQVRRPLGAVKSREGVSRQVLTSIPQLPDGDYVILEFQTDFENKAQSIETVMLKKSAEQWSVIGYFIQ</sequence>
<keyword evidence="1" id="KW-0732">Signal</keyword>
<dbReference type="RefSeq" id="WP_054205582.1">
    <property type="nucleotide sequence ID" value="NZ_LHPH01000007.1"/>
</dbReference>
<name>A0A0N1MUQ2_9GAMM</name>
<dbReference type="Pfam" id="PF13211">
    <property type="entry name" value="DUF4019"/>
    <property type="match status" value="1"/>
</dbReference>
<evidence type="ECO:0000313" key="3">
    <source>
        <dbReference type="Proteomes" id="UP000037848"/>
    </source>
</evidence>
<gene>
    <name evidence="2" type="ORF">ADS77_07435</name>
</gene>
<dbReference type="AlphaFoldDB" id="A0A0N1MUQ2"/>
<comment type="caution">
    <text evidence="2">The sequence shown here is derived from an EMBL/GenBank/DDBJ whole genome shotgun (WGS) entry which is preliminary data.</text>
</comment>
<organism evidence="2 3">
    <name type="scientific">Pseudoalteromonas porphyrae</name>
    <dbReference type="NCBI Taxonomy" id="187330"/>
    <lineage>
        <taxon>Bacteria</taxon>
        <taxon>Pseudomonadati</taxon>
        <taxon>Pseudomonadota</taxon>
        <taxon>Gammaproteobacteria</taxon>
        <taxon>Alteromonadales</taxon>
        <taxon>Pseudoalteromonadaceae</taxon>
        <taxon>Pseudoalteromonas</taxon>
    </lineage>
</organism>
<dbReference type="STRING" id="187330.AMS58_13580"/>
<accession>A0A0N1MUQ2</accession>
<dbReference type="Proteomes" id="UP000037848">
    <property type="component" value="Unassembled WGS sequence"/>
</dbReference>
<feature type="chain" id="PRO_5005878298" description="DUF4019 domain-containing protein" evidence="1">
    <location>
        <begin position="19"/>
        <end position="137"/>
    </location>
</feature>
<protein>
    <recommendedName>
        <fullName evidence="4">DUF4019 domain-containing protein</fullName>
    </recommendedName>
</protein>
<feature type="signal peptide" evidence="1">
    <location>
        <begin position="1"/>
        <end position="18"/>
    </location>
</feature>
<dbReference type="InterPro" id="IPR025091">
    <property type="entry name" value="DUF4019"/>
</dbReference>